<sequence>MILNITALVAVVLATALPAASLPAYKIPAALKALAELDNGCFYPANYTVQNFSVWTPAVGSNQTEIVDFEFTDKDTGIDTLCHRDAASKNVGPEGLNPRWACDNSTVTFVWEPSMNRLTMIEKACPQGGNSDFEASGSVRPSLTCVKTEQTSSFGPGSHCLSIQESIDGKFTSLQPTPN</sequence>
<evidence type="ECO:0008006" key="4">
    <source>
        <dbReference type="Google" id="ProtNLM"/>
    </source>
</evidence>
<feature type="chain" id="PRO_5041908971" description="AA1-like domain-containing protein" evidence="1">
    <location>
        <begin position="22"/>
        <end position="179"/>
    </location>
</feature>
<proteinExistence type="predicted"/>
<gene>
    <name evidence="2" type="ORF">B0H63DRAFT_444327</name>
</gene>
<protein>
    <recommendedName>
        <fullName evidence="4">AA1-like domain-containing protein</fullName>
    </recommendedName>
</protein>
<organism evidence="2 3">
    <name type="scientific">Podospora didyma</name>
    <dbReference type="NCBI Taxonomy" id="330526"/>
    <lineage>
        <taxon>Eukaryota</taxon>
        <taxon>Fungi</taxon>
        <taxon>Dikarya</taxon>
        <taxon>Ascomycota</taxon>
        <taxon>Pezizomycotina</taxon>
        <taxon>Sordariomycetes</taxon>
        <taxon>Sordariomycetidae</taxon>
        <taxon>Sordariales</taxon>
        <taxon>Podosporaceae</taxon>
        <taxon>Podospora</taxon>
    </lineage>
</organism>
<keyword evidence="3" id="KW-1185">Reference proteome</keyword>
<dbReference type="AlphaFoldDB" id="A0AAE0P658"/>
<accession>A0AAE0P658</accession>
<dbReference type="Proteomes" id="UP001285441">
    <property type="component" value="Unassembled WGS sequence"/>
</dbReference>
<evidence type="ECO:0000313" key="2">
    <source>
        <dbReference type="EMBL" id="KAK3394143.1"/>
    </source>
</evidence>
<reference evidence="2" key="1">
    <citation type="journal article" date="2023" name="Mol. Phylogenet. Evol.">
        <title>Genome-scale phylogeny and comparative genomics of the fungal order Sordariales.</title>
        <authorList>
            <person name="Hensen N."/>
            <person name="Bonometti L."/>
            <person name="Westerberg I."/>
            <person name="Brannstrom I.O."/>
            <person name="Guillou S."/>
            <person name="Cros-Aarteil S."/>
            <person name="Calhoun S."/>
            <person name="Haridas S."/>
            <person name="Kuo A."/>
            <person name="Mondo S."/>
            <person name="Pangilinan J."/>
            <person name="Riley R."/>
            <person name="LaButti K."/>
            <person name="Andreopoulos B."/>
            <person name="Lipzen A."/>
            <person name="Chen C."/>
            <person name="Yan M."/>
            <person name="Daum C."/>
            <person name="Ng V."/>
            <person name="Clum A."/>
            <person name="Steindorff A."/>
            <person name="Ohm R.A."/>
            <person name="Martin F."/>
            <person name="Silar P."/>
            <person name="Natvig D.O."/>
            <person name="Lalanne C."/>
            <person name="Gautier V."/>
            <person name="Ament-Velasquez S.L."/>
            <person name="Kruys A."/>
            <person name="Hutchinson M.I."/>
            <person name="Powell A.J."/>
            <person name="Barry K."/>
            <person name="Miller A.N."/>
            <person name="Grigoriev I.V."/>
            <person name="Debuchy R."/>
            <person name="Gladieux P."/>
            <person name="Hiltunen Thoren M."/>
            <person name="Johannesson H."/>
        </authorList>
    </citation>
    <scope>NUCLEOTIDE SEQUENCE</scope>
    <source>
        <strain evidence="2">CBS 232.78</strain>
    </source>
</reference>
<evidence type="ECO:0000256" key="1">
    <source>
        <dbReference type="SAM" id="SignalP"/>
    </source>
</evidence>
<keyword evidence="1" id="KW-0732">Signal</keyword>
<comment type="caution">
    <text evidence="2">The sequence shown here is derived from an EMBL/GenBank/DDBJ whole genome shotgun (WGS) entry which is preliminary data.</text>
</comment>
<reference evidence="2" key="2">
    <citation type="submission" date="2023-06" db="EMBL/GenBank/DDBJ databases">
        <authorList>
            <consortium name="Lawrence Berkeley National Laboratory"/>
            <person name="Haridas S."/>
            <person name="Hensen N."/>
            <person name="Bonometti L."/>
            <person name="Westerberg I."/>
            <person name="Brannstrom I.O."/>
            <person name="Guillou S."/>
            <person name="Cros-Aarteil S."/>
            <person name="Calhoun S."/>
            <person name="Kuo A."/>
            <person name="Mondo S."/>
            <person name="Pangilinan J."/>
            <person name="Riley R."/>
            <person name="LaButti K."/>
            <person name="Andreopoulos B."/>
            <person name="Lipzen A."/>
            <person name="Chen C."/>
            <person name="Yanf M."/>
            <person name="Daum C."/>
            <person name="Ng V."/>
            <person name="Clum A."/>
            <person name="Steindorff A."/>
            <person name="Ohm R."/>
            <person name="Martin F."/>
            <person name="Silar P."/>
            <person name="Natvig D."/>
            <person name="Lalanne C."/>
            <person name="Gautier V."/>
            <person name="Ament-velasquez S.L."/>
            <person name="Kruys A."/>
            <person name="Hutchinson M.I."/>
            <person name="Powell A.J."/>
            <person name="Barry K."/>
            <person name="Miller A.N."/>
            <person name="Grigoriev I.V."/>
            <person name="Debuchy R."/>
            <person name="Gladieux P."/>
            <person name="Thoren M.H."/>
            <person name="Johannesson H."/>
        </authorList>
    </citation>
    <scope>NUCLEOTIDE SEQUENCE</scope>
    <source>
        <strain evidence="2">CBS 232.78</strain>
    </source>
</reference>
<feature type="signal peptide" evidence="1">
    <location>
        <begin position="1"/>
        <end position="21"/>
    </location>
</feature>
<name>A0AAE0P658_9PEZI</name>
<dbReference type="EMBL" id="JAULSW010000001">
    <property type="protein sequence ID" value="KAK3394143.1"/>
    <property type="molecule type" value="Genomic_DNA"/>
</dbReference>
<evidence type="ECO:0000313" key="3">
    <source>
        <dbReference type="Proteomes" id="UP001285441"/>
    </source>
</evidence>